<dbReference type="SUPFAM" id="SSF53335">
    <property type="entry name" value="S-adenosyl-L-methionine-dependent methyltransferases"/>
    <property type="match status" value="1"/>
</dbReference>
<dbReference type="GO" id="GO:0032259">
    <property type="term" value="P:methylation"/>
    <property type="evidence" value="ECO:0007669"/>
    <property type="project" value="UniProtKB-KW"/>
</dbReference>
<organism evidence="2 3">
    <name type="scientific">Planktothrix tepida PCC 9214</name>
    <dbReference type="NCBI Taxonomy" id="671072"/>
    <lineage>
        <taxon>Bacteria</taxon>
        <taxon>Bacillati</taxon>
        <taxon>Cyanobacteriota</taxon>
        <taxon>Cyanophyceae</taxon>
        <taxon>Oscillatoriophycideae</taxon>
        <taxon>Oscillatoriales</taxon>
        <taxon>Microcoleaceae</taxon>
        <taxon>Planktothrix</taxon>
    </lineage>
</organism>
<dbReference type="RefSeq" id="WP_072717659.1">
    <property type="nucleotide sequence ID" value="NZ_LN889782.1"/>
</dbReference>
<dbReference type="CDD" id="cd02440">
    <property type="entry name" value="AdoMet_MTases"/>
    <property type="match status" value="1"/>
</dbReference>
<dbReference type="InterPro" id="IPR041698">
    <property type="entry name" value="Methyltransf_25"/>
</dbReference>
<dbReference type="AlphaFoldDB" id="A0A1J1LF97"/>
<keyword evidence="2" id="KW-0489">Methyltransferase</keyword>
<dbReference type="Proteomes" id="UP000184315">
    <property type="component" value="Unassembled WGS sequence"/>
</dbReference>
<dbReference type="Pfam" id="PF13649">
    <property type="entry name" value="Methyltransf_25"/>
    <property type="match status" value="1"/>
</dbReference>
<keyword evidence="3" id="KW-1185">Reference proteome</keyword>
<proteinExistence type="predicted"/>
<evidence type="ECO:0000313" key="3">
    <source>
        <dbReference type="Proteomes" id="UP000184315"/>
    </source>
</evidence>
<dbReference type="InterPro" id="IPR050508">
    <property type="entry name" value="Methyltransf_Superfamily"/>
</dbReference>
<dbReference type="PANTHER" id="PTHR42912">
    <property type="entry name" value="METHYLTRANSFERASE"/>
    <property type="match status" value="1"/>
</dbReference>
<gene>
    <name evidence="2" type="ORF">PL9214290256</name>
</gene>
<dbReference type="InterPro" id="IPR029063">
    <property type="entry name" value="SAM-dependent_MTases_sf"/>
</dbReference>
<dbReference type="Gene3D" id="3.40.50.150">
    <property type="entry name" value="Vaccinia Virus protein VP39"/>
    <property type="match status" value="1"/>
</dbReference>
<dbReference type="OrthoDB" id="421066at2"/>
<name>A0A1J1LF97_9CYAN</name>
<dbReference type="EMBL" id="CZDF01000132">
    <property type="protein sequence ID" value="CUR30666.1"/>
    <property type="molecule type" value="Genomic_DNA"/>
</dbReference>
<evidence type="ECO:0000259" key="1">
    <source>
        <dbReference type="Pfam" id="PF13649"/>
    </source>
</evidence>
<dbReference type="STRING" id="671072.PL9214290256"/>
<protein>
    <submittedName>
        <fullName evidence="2">Putative enzyme</fullName>
        <ecNumber evidence="2">2.1.1.-</ecNumber>
    </submittedName>
</protein>
<dbReference type="EC" id="2.1.1.-" evidence="2"/>
<feature type="domain" description="Methyltransferase" evidence="1">
    <location>
        <begin position="49"/>
        <end position="139"/>
    </location>
</feature>
<sequence>MATILRSLSYRYQWLYDTISRLAALSVGGESRFRELALTGLTLNPQTQVLDLCCGSGQATSVLVKYSQNVTGLDASPLSLKRAQNNVPQAQYVEAFAENMPFADNSFDVVHTSAALHEMNPEQLQQILNEVYRVLKPGGTFTLVDFHPPTNPLFWPGVALFLWLFETETAWQLLKTDVPQLLSQIGFTVNPPQLYAGGSLQVIQGVKP</sequence>
<dbReference type="GO" id="GO:0008168">
    <property type="term" value="F:methyltransferase activity"/>
    <property type="evidence" value="ECO:0007669"/>
    <property type="project" value="UniProtKB-KW"/>
</dbReference>
<accession>A0A1J1LF97</accession>
<evidence type="ECO:0000313" key="2">
    <source>
        <dbReference type="EMBL" id="CUR30666.1"/>
    </source>
</evidence>
<reference evidence="3" key="1">
    <citation type="submission" date="2015-10" db="EMBL/GenBank/DDBJ databases">
        <authorList>
            <person name="Regsiter A."/>
            <person name="william w."/>
        </authorList>
    </citation>
    <scope>NUCLEOTIDE SEQUENCE [LARGE SCALE GENOMIC DNA]</scope>
</reference>
<keyword evidence="2" id="KW-0808">Transferase</keyword>